<dbReference type="GO" id="GO:0042973">
    <property type="term" value="F:glucan endo-1,3-beta-D-glucosidase activity"/>
    <property type="evidence" value="ECO:0007669"/>
    <property type="project" value="UniProtKB-EC"/>
</dbReference>
<keyword evidence="9" id="KW-0812">Transmembrane</keyword>
<comment type="catalytic activity">
    <reaction evidence="1">
        <text>Hydrolysis of (1-&gt;3)-beta-D-glucosidic linkages in (1-&gt;3)-beta-D-glucans.</text>
        <dbReference type="EC" id="3.2.1.39"/>
    </reaction>
</comment>
<dbReference type="PANTHER" id="PTHR32227">
    <property type="entry name" value="GLUCAN ENDO-1,3-BETA-GLUCOSIDASE BG1-RELATED-RELATED"/>
    <property type="match status" value="1"/>
</dbReference>
<evidence type="ECO:0000256" key="5">
    <source>
        <dbReference type="ARBA" id="ARBA00023295"/>
    </source>
</evidence>
<sequence>MAGGMFFHAVWAVAIAVAAVAAGVSAEGTLGVNWGTVATNPLDGSIVVQLLKDNGIKRVKLFDLDSAANLSVLAGTGIKTIVGIRNELLETFATDYNLVKDWVKQNISTYMGEGGVDIIYIAVGNEPFLGNYQGKYVNTTFPAMQNVQKALEAAGHSDKIKTQNQNPEACDFGGAAKIVTKNATVGDCLFQIQIMRAASESPSPSRKAGGSPSDSAGERLRIGAASAVVGLIFTLFAYLV</sequence>
<evidence type="ECO:0000256" key="9">
    <source>
        <dbReference type="SAM" id="Phobius"/>
    </source>
</evidence>
<evidence type="ECO:0000256" key="8">
    <source>
        <dbReference type="RuleBase" id="RU004335"/>
    </source>
</evidence>
<dbReference type="AlphaFoldDB" id="A0A6J1BT10"/>
<dbReference type="InterPro" id="IPR000490">
    <property type="entry name" value="Glyco_hydro_17"/>
</dbReference>
<dbReference type="Gene3D" id="3.20.20.80">
    <property type="entry name" value="Glycosidases"/>
    <property type="match status" value="1"/>
</dbReference>
<reference evidence="12" key="1">
    <citation type="submission" date="2025-08" db="UniProtKB">
        <authorList>
            <consortium name="RefSeq"/>
        </authorList>
    </citation>
    <scope>IDENTIFICATION</scope>
    <source>
        <strain evidence="12">OHB3-1</strain>
    </source>
</reference>
<dbReference type="EC" id="3.2.1.39" evidence="3"/>
<dbReference type="RefSeq" id="XP_022132701.1">
    <property type="nucleotide sequence ID" value="XM_022277009.1"/>
</dbReference>
<keyword evidence="9" id="KW-0472">Membrane</keyword>
<proteinExistence type="inferred from homology"/>
<keyword evidence="10" id="KW-0732">Signal</keyword>
<evidence type="ECO:0000256" key="7">
    <source>
        <dbReference type="ARBA" id="ARBA00033417"/>
    </source>
</evidence>
<dbReference type="GO" id="GO:0005975">
    <property type="term" value="P:carbohydrate metabolic process"/>
    <property type="evidence" value="ECO:0007669"/>
    <property type="project" value="InterPro"/>
</dbReference>
<evidence type="ECO:0000256" key="6">
    <source>
        <dbReference type="ARBA" id="ARBA00033335"/>
    </source>
</evidence>
<dbReference type="GeneID" id="111005499"/>
<feature type="signal peptide" evidence="10">
    <location>
        <begin position="1"/>
        <end position="26"/>
    </location>
</feature>
<dbReference type="KEGG" id="mcha:111005499"/>
<keyword evidence="9" id="KW-1133">Transmembrane helix</keyword>
<dbReference type="SUPFAM" id="SSF51445">
    <property type="entry name" value="(Trans)glycosidases"/>
    <property type="match status" value="1"/>
</dbReference>
<evidence type="ECO:0000313" key="12">
    <source>
        <dbReference type="RefSeq" id="XP_022132701.1"/>
    </source>
</evidence>
<keyword evidence="11" id="KW-1185">Reference proteome</keyword>
<evidence type="ECO:0000256" key="2">
    <source>
        <dbReference type="ARBA" id="ARBA00008773"/>
    </source>
</evidence>
<feature type="transmembrane region" description="Helical" evidence="9">
    <location>
        <begin position="220"/>
        <end position="239"/>
    </location>
</feature>
<dbReference type="Proteomes" id="UP000504603">
    <property type="component" value="Unplaced"/>
</dbReference>
<feature type="chain" id="PRO_5026901759" description="glucan endo-1,3-beta-D-glucosidase" evidence="10">
    <location>
        <begin position="27"/>
        <end position="240"/>
    </location>
</feature>
<evidence type="ECO:0000256" key="3">
    <source>
        <dbReference type="ARBA" id="ARBA00012780"/>
    </source>
</evidence>
<protein>
    <recommendedName>
        <fullName evidence="3">glucan endo-1,3-beta-D-glucosidase</fullName>
        <ecNumber evidence="3">3.2.1.39</ecNumber>
    </recommendedName>
    <alternativeName>
        <fullName evidence="6">(1-&gt;3)-beta-glucan endohydrolase</fullName>
    </alternativeName>
    <alternativeName>
        <fullName evidence="7">Beta-1,3-endoglucanase</fullName>
    </alternativeName>
</protein>
<organism evidence="11 12">
    <name type="scientific">Momordica charantia</name>
    <name type="common">Bitter gourd</name>
    <name type="synonym">Balsam pear</name>
    <dbReference type="NCBI Taxonomy" id="3673"/>
    <lineage>
        <taxon>Eukaryota</taxon>
        <taxon>Viridiplantae</taxon>
        <taxon>Streptophyta</taxon>
        <taxon>Embryophyta</taxon>
        <taxon>Tracheophyta</taxon>
        <taxon>Spermatophyta</taxon>
        <taxon>Magnoliopsida</taxon>
        <taxon>eudicotyledons</taxon>
        <taxon>Gunneridae</taxon>
        <taxon>Pentapetalae</taxon>
        <taxon>rosids</taxon>
        <taxon>fabids</taxon>
        <taxon>Cucurbitales</taxon>
        <taxon>Cucurbitaceae</taxon>
        <taxon>Momordiceae</taxon>
        <taxon>Momordica</taxon>
    </lineage>
</organism>
<evidence type="ECO:0000256" key="10">
    <source>
        <dbReference type="SAM" id="SignalP"/>
    </source>
</evidence>
<dbReference type="Pfam" id="PF00332">
    <property type="entry name" value="Glyco_hydro_17"/>
    <property type="match status" value="1"/>
</dbReference>
<evidence type="ECO:0000313" key="11">
    <source>
        <dbReference type="Proteomes" id="UP000504603"/>
    </source>
</evidence>
<dbReference type="InterPro" id="IPR044965">
    <property type="entry name" value="Glyco_hydro_17_plant"/>
</dbReference>
<evidence type="ECO:0000256" key="4">
    <source>
        <dbReference type="ARBA" id="ARBA00022801"/>
    </source>
</evidence>
<dbReference type="OrthoDB" id="1932173at2759"/>
<keyword evidence="4" id="KW-0378">Hydrolase</keyword>
<dbReference type="InterPro" id="IPR017853">
    <property type="entry name" value="GH"/>
</dbReference>
<keyword evidence="5" id="KW-0326">Glycosidase</keyword>
<name>A0A6J1BT10_MOMCH</name>
<comment type="similarity">
    <text evidence="2 8">Belongs to the glycosyl hydrolase 17 family.</text>
</comment>
<evidence type="ECO:0000256" key="1">
    <source>
        <dbReference type="ARBA" id="ARBA00000382"/>
    </source>
</evidence>
<gene>
    <name evidence="12" type="primary">LOC111005499</name>
</gene>
<accession>A0A6J1BT10</accession>